<keyword evidence="1" id="KW-1133">Transmembrane helix</keyword>
<keyword evidence="1" id="KW-0812">Transmembrane</keyword>
<feature type="transmembrane region" description="Helical" evidence="1">
    <location>
        <begin position="12"/>
        <end position="35"/>
    </location>
</feature>
<keyword evidence="1" id="KW-0472">Membrane</keyword>
<accession>A0AB36TET4</accession>
<proteinExistence type="predicted"/>
<evidence type="ECO:0000313" key="3">
    <source>
        <dbReference type="Proteomes" id="UP000223596"/>
    </source>
</evidence>
<evidence type="ECO:0008006" key="4">
    <source>
        <dbReference type="Google" id="ProtNLM"/>
    </source>
</evidence>
<gene>
    <name evidence="2" type="ORF">M972_111163</name>
</gene>
<reference evidence="2 3" key="1">
    <citation type="submission" date="2017-09" db="EMBL/GenBank/DDBJ databases">
        <title>Evaluation of Pacific Biosciences Sequencing Technology to Finishing C. thermocellum Genome Sequences.</title>
        <authorList>
            <person name="Brown S."/>
        </authorList>
    </citation>
    <scope>NUCLEOTIDE SEQUENCE [LARGE SCALE GENOMIC DNA]</scope>
    <source>
        <strain evidence="2 3">AD2</strain>
    </source>
</reference>
<comment type="caution">
    <text evidence="2">The sequence shown here is derived from an EMBL/GenBank/DDBJ whole genome shotgun (WGS) entry which is preliminary data.</text>
</comment>
<dbReference type="EMBL" id="PDBW01000001">
    <property type="protein sequence ID" value="PFH02392.1"/>
    <property type="molecule type" value="Genomic_DNA"/>
</dbReference>
<protein>
    <recommendedName>
        <fullName evidence="4">Type 4 fimbrial biogenesis protein PilX N-terminal domain-containing protein</fullName>
    </recommendedName>
</protein>
<sequence>MLRLLKKERGAALVTVIIITAVLTTLSVVLLNSAIQGLSLSKRQSNIKLTYFAGQSAIEKWFNIIQKESEDQNIGAGFPDEVNATNVDRYVEMILDKVKLKLNDTEYIDVVSKAPTVAGLSGDDYSEIKLKALEVIGTPQLIEGGKKVKVVIGIEAEASFNNPNSPYGNTRQPLYAEKEFVFEVPQNDFKLTFAIATAADLYASTRSYHFNEEEENRNRNYVGDLRAAVPEFKVDIKGDVSAFGTFPKDILWPEQFYYGGIMAMHGAQVDIKGNAYSRAFIRTGPYRDVYRGLSEPAVFSDESRINIYRDAVAQCIQVFGNDNIISVFRNAYTFDDIEMNGERSIIAINGSAIGLSHYFESRNHDALSAIISSAPVHNLLSDDSLLSTIAVNGDVIIPGGTFRVDDDGIFTGLLEDASVFWYEDPNGIRIPFYKMYQWTEDDILNPDKYHAELRERLRNLSAAYLNGPFNLFQLWPSRERVNDDIETGGGLYDYVTNDFINSIKAVWGKRNAAEAGVSVPGAVSGAWSYELAANWRYYAGRLSTEGRDYEAVGVKGIDYVKRPGFAIDNIYKKDSYGNIIGLKFDFNLWNDVPEADDPSYTHKVFTKLDMSGEIGDPDNVKNNLLDYTQLLANRKYPTSGSEWDISGEHGIVKLIQKAKSQFSAYTANEYYIQVNPGLSKGQYNLAALAGFDLYGRCQESRTGGTFESDTEYFLVFNENPEIDLIVDGTFNGIILTAGSVILNGGADIRGAIISGGGGDRSAGEYELKLNRLDRDTFQAVALDRGRYAGVKMVPASNSDPGIVKVDFYLGLTTESEIIEKGRNDYLNMAARNNLLNKFAELGIYLYNIF</sequence>
<dbReference type="Proteomes" id="UP000223596">
    <property type="component" value="Unassembled WGS sequence"/>
</dbReference>
<organism evidence="2 3">
    <name type="scientific">Acetivibrio thermocellus AD2</name>
    <dbReference type="NCBI Taxonomy" id="1138384"/>
    <lineage>
        <taxon>Bacteria</taxon>
        <taxon>Bacillati</taxon>
        <taxon>Bacillota</taxon>
        <taxon>Clostridia</taxon>
        <taxon>Eubacteriales</taxon>
        <taxon>Oscillospiraceae</taxon>
        <taxon>Acetivibrio</taxon>
    </lineage>
</organism>
<evidence type="ECO:0000313" key="2">
    <source>
        <dbReference type="EMBL" id="PFH02392.1"/>
    </source>
</evidence>
<evidence type="ECO:0000256" key="1">
    <source>
        <dbReference type="SAM" id="Phobius"/>
    </source>
</evidence>
<dbReference type="RefSeq" id="WP_003515750.1">
    <property type="nucleotide sequence ID" value="NZ_CP013828.1"/>
</dbReference>
<name>A0AB36TET4_ACETH</name>
<dbReference type="AlphaFoldDB" id="A0AB36TET4"/>